<evidence type="ECO:0000313" key="6">
    <source>
        <dbReference type="EMBL" id="GKV47107.1"/>
    </source>
</evidence>
<feature type="domain" description="DRBM" evidence="5">
    <location>
        <begin position="65"/>
        <end position="134"/>
    </location>
</feature>
<feature type="compositionally biased region" description="Low complexity" evidence="4">
    <location>
        <begin position="41"/>
        <end position="58"/>
    </location>
</feature>
<feature type="compositionally biased region" description="Basic residues" evidence="4">
    <location>
        <begin position="328"/>
        <end position="340"/>
    </location>
</feature>
<keyword evidence="7" id="KW-1185">Reference proteome</keyword>
<dbReference type="Proteomes" id="UP001054252">
    <property type="component" value="Unassembled WGS sequence"/>
</dbReference>
<dbReference type="AlphaFoldDB" id="A0AAV5MES9"/>
<feature type="region of interest" description="Disordered" evidence="4">
    <location>
        <begin position="320"/>
        <end position="359"/>
    </location>
</feature>
<dbReference type="Pfam" id="PF00035">
    <property type="entry name" value="dsrm"/>
    <property type="match status" value="2"/>
</dbReference>
<keyword evidence="1" id="KW-0677">Repeat</keyword>
<protein>
    <recommendedName>
        <fullName evidence="5">DRBM domain-containing protein</fullName>
    </recommendedName>
</protein>
<dbReference type="Gene3D" id="3.30.160.20">
    <property type="match status" value="2"/>
</dbReference>
<feature type="domain" description="DRBM" evidence="5">
    <location>
        <begin position="150"/>
        <end position="217"/>
    </location>
</feature>
<evidence type="ECO:0000256" key="3">
    <source>
        <dbReference type="PROSITE-ProRule" id="PRU00266"/>
    </source>
</evidence>
<evidence type="ECO:0000256" key="1">
    <source>
        <dbReference type="ARBA" id="ARBA00022737"/>
    </source>
</evidence>
<organism evidence="6 7">
    <name type="scientific">Rubroshorea leprosula</name>
    <dbReference type="NCBI Taxonomy" id="152421"/>
    <lineage>
        <taxon>Eukaryota</taxon>
        <taxon>Viridiplantae</taxon>
        <taxon>Streptophyta</taxon>
        <taxon>Embryophyta</taxon>
        <taxon>Tracheophyta</taxon>
        <taxon>Spermatophyta</taxon>
        <taxon>Magnoliopsida</taxon>
        <taxon>eudicotyledons</taxon>
        <taxon>Gunneridae</taxon>
        <taxon>Pentapetalae</taxon>
        <taxon>rosids</taxon>
        <taxon>malvids</taxon>
        <taxon>Malvales</taxon>
        <taxon>Dipterocarpaceae</taxon>
        <taxon>Rubroshorea</taxon>
    </lineage>
</organism>
<dbReference type="SMART" id="SM00358">
    <property type="entry name" value="DSRM"/>
    <property type="match status" value="2"/>
</dbReference>
<dbReference type="SUPFAM" id="SSF54768">
    <property type="entry name" value="dsRNA-binding domain-like"/>
    <property type="match status" value="2"/>
</dbReference>
<feature type="region of interest" description="Disordered" evidence="4">
    <location>
        <begin position="41"/>
        <end position="60"/>
    </location>
</feature>
<keyword evidence="2 3" id="KW-0694">RNA-binding</keyword>
<accession>A0AAV5MES9</accession>
<dbReference type="GO" id="GO:0003723">
    <property type="term" value="F:RNA binding"/>
    <property type="evidence" value="ECO:0007669"/>
    <property type="project" value="UniProtKB-UniRule"/>
</dbReference>
<evidence type="ECO:0000259" key="5">
    <source>
        <dbReference type="PROSITE" id="PS50137"/>
    </source>
</evidence>
<reference evidence="6 7" key="1">
    <citation type="journal article" date="2021" name="Commun. Biol.">
        <title>The genome of Shorea leprosula (Dipterocarpaceae) highlights the ecological relevance of drought in aseasonal tropical rainforests.</title>
        <authorList>
            <person name="Ng K.K.S."/>
            <person name="Kobayashi M.J."/>
            <person name="Fawcett J.A."/>
            <person name="Hatakeyama M."/>
            <person name="Paape T."/>
            <person name="Ng C.H."/>
            <person name="Ang C.C."/>
            <person name="Tnah L.H."/>
            <person name="Lee C.T."/>
            <person name="Nishiyama T."/>
            <person name="Sese J."/>
            <person name="O'Brien M.J."/>
            <person name="Copetti D."/>
            <person name="Mohd Noor M.I."/>
            <person name="Ong R.C."/>
            <person name="Putra M."/>
            <person name="Sireger I.Z."/>
            <person name="Indrioko S."/>
            <person name="Kosugi Y."/>
            <person name="Izuno A."/>
            <person name="Isagi Y."/>
            <person name="Lee S.L."/>
            <person name="Shimizu K.K."/>
        </authorList>
    </citation>
    <scope>NUCLEOTIDE SEQUENCE [LARGE SCALE GENOMIC DNA]</scope>
    <source>
        <strain evidence="6">214</strain>
    </source>
</reference>
<feature type="compositionally biased region" description="Polar residues" evidence="4">
    <location>
        <begin position="344"/>
        <end position="359"/>
    </location>
</feature>
<proteinExistence type="predicted"/>
<sequence>MNPPPQRSTTHALVQAPVPVPAPAPVPALAPAPVQVQMVSVSAQPPSSSSAPAPASSSRIPETLMHKNRLQEYTQRSSLPLPVYTTVNEGQSHAPKFRSTVLVDGATYTSGNTFSVRKAAEQDVAKIALESITKKIKDEGCPLINEDKILCKSILNEFAVKMNLDRPTYETTQRNGQLPVFGSSVLFNGERYTGEIGRTKKEAEQLGARAAILSLLGDSRYSTLLTEVIKSKSKLYAVLNGGKGPGYAHQDTQSVGASTSANKDKEIVSTVVTENVAISANVEPSLGQPLPLHQFKSPKPEPPSEPAVLPITFVPEVQSLGEGEGSLKKRRRKSKKKNNKKLCTNAQLPVSMAPVNQAS</sequence>
<evidence type="ECO:0000256" key="4">
    <source>
        <dbReference type="SAM" id="MobiDB-lite"/>
    </source>
</evidence>
<dbReference type="InterPro" id="IPR014720">
    <property type="entry name" value="dsRBD_dom"/>
</dbReference>
<dbReference type="PROSITE" id="PS50137">
    <property type="entry name" value="DS_RBD"/>
    <property type="match status" value="2"/>
</dbReference>
<comment type="caution">
    <text evidence="6">The sequence shown here is derived from an EMBL/GenBank/DDBJ whole genome shotgun (WGS) entry which is preliminary data.</text>
</comment>
<evidence type="ECO:0000313" key="7">
    <source>
        <dbReference type="Proteomes" id="UP001054252"/>
    </source>
</evidence>
<dbReference type="PANTHER" id="PTHR46031:SF37">
    <property type="entry name" value="DRBM DOMAIN-CONTAINING PROTEIN"/>
    <property type="match status" value="1"/>
</dbReference>
<gene>
    <name evidence="6" type="ORF">SLEP1_g54032</name>
</gene>
<dbReference type="EMBL" id="BPVZ01000221">
    <property type="protein sequence ID" value="GKV47107.1"/>
    <property type="molecule type" value="Genomic_DNA"/>
</dbReference>
<dbReference type="PANTHER" id="PTHR46031">
    <property type="match status" value="1"/>
</dbReference>
<evidence type="ECO:0000256" key="2">
    <source>
        <dbReference type="ARBA" id="ARBA00022884"/>
    </source>
</evidence>
<name>A0AAV5MES9_9ROSI</name>
<feature type="region of interest" description="Disordered" evidence="4">
    <location>
        <begin position="287"/>
        <end position="308"/>
    </location>
</feature>